<dbReference type="InParanoid" id="H0EY58"/>
<dbReference type="HOGENOM" id="CLU_1815977_0_0_1"/>
<sequence>MFAKICFTTILFAGSISAQASNTDPKALVNLWIDVPCTVGVEATNNRNFWLPGFHVPFGPRDRNVGQCYTETFQGVSTNYFPTQTNGKKCVFTAYDQANCNGTSPGRAISFNDVDPVAVNCKPGPFRAAPQLLGISYKVTCP</sequence>
<reference evidence="2 3" key="1">
    <citation type="journal article" date="2012" name="Eukaryot. Cell">
        <title>Genome sequence of the fungus Glarea lozoyensis: the first genome sequence of a species from the Helotiaceae family.</title>
        <authorList>
            <person name="Youssar L."/>
            <person name="Gruening B.A."/>
            <person name="Erxleben A."/>
            <person name="Guenther S."/>
            <person name="Huettel W."/>
        </authorList>
    </citation>
    <scope>NUCLEOTIDE SEQUENCE [LARGE SCALE GENOMIC DNA]</scope>
    <source>
        <strain evidence="3">ATCC 74030 / MF5533</strain>
    </source>
</reference>
<keyword evidence="3" id="KW-1185">Reference proteome</keyword>
<evidence type="ECO:0000313" key="3">
    <source>
        <dbReference type="Proteomes" id="UP000005446"/>
    </source>
</evidence>
<accession>H0EY58</accession>
<evidence type="ECO:0000256" key="1">
    <source>
        <dbReference type="SAM" id="SignalP"/>
    </source>
</evidence>
<protein>
    <submittedName>
        <fullName evidence="2">Uncharacterized protein</fullName>
    </submittedName>
</protein>
<evidence type="ECO:0000313" key="2">
    <source>
        <dbReference type="EMBL" id="EHK96546.1"/>
    </source>
</evidence>
<name>H0EY58_GLAL7</name>
<dbReference type="Proteomes" id="UP000005446">
    <property type="component" value="Unassembled WGS sequence"/>
</dbReference>
<feature type="chain" id="PRO_5003532681" evidence="1">
    <location>
        <begin position="19"/>
        <end position="142"/>
    </location>
</feature>
<dbReference type="OrthoDB" id="3443481at2759"/>
<feature type="signal peptide" evidence="1">
    <location>
        <begin position="1"/>
        <end position="18"/>
    </location>
</feature>
<dbReference type="AlphaFoldDB" id="H0EY58"/>
<comment type="caution">
    <text evidence="2">The sequence shown here is derived from an EMBL/GenBank/DDBJ whole genome shotgun (WGS) entry which is preliminary data.</text>
</comment>
<dbReference type="EMBL" id="AGUE01000239">
    <property type="protein sequence ID" value="EHK96546.1"/>
    <property type="molecule type" value="Genomic_DNA"/>
</dbReference>
<organism evidence="2 3">
    <name type="scientific">Glarea lozoyensis (strain ATCC 74030 / MF5533)</name>
    <dbReference type="NCBI Taxonomy" id="1104152"/>
    <lineage>
        <taxon>Eukaryota</taxon>
        <taxon>Fungi</taxon>
        <taxon>Dikarya</taxon>
        <taxon>Ascomycota</taxon>
        <taxon>Pezizomycotina</taxon>
        <taxon>Leotiomycetes</taxon>
        <taxon>Helotiales</taxon>
        <taxon>Helotiaceae</taxon>
        <taxon>Glarea</taxon>
    </lineage>
</organism>
<keyword evidence="1" id="KW-0732">Signal</keyword>
<proteinExistence type="predicted"/>
<gene>
    <name evidence="2" type="ORF">M7I_7755</name>
</gene>